<keyword evidence="1" id="KW-0175">Coiled coil</keyword>
<proteinExistence type="predicted"/>
<organism evidence="2 3">
    <name type="scientific">Tetranychus urticae</name>
    <name type="common">Two-spotted spider mite</name>
    <dbReference type="NCBI Taxonomy" id="32264"/>
    <lineage>
        <taxon>Eukaryota</taxon>
        <taxon>Metazoa</taxon>
        <taxon>Ecdysozoa</taxon>
        <taxon>Arthropoda</taxon>
        <taxon>Chelicerata</taxon>
        <taxon>Arachnida</taxon>
        <taxon>Acari</taxon>
        <taxon>Acariformes</taxon>
        <taxon>Trombidiformes</taxon>
        <taxon>Prostigmata</taxon>
        <taxon>Eleutherengona</taxon>
        <taxon>Raphignathae</taxon>
        <taxon>Tetranychoidea</taxon>
        <taxon>Tetranychidae</taxon>
        <taxon>Tetranychus</taxon>
    </lineage>
</organism>
<dbReference type="EnsemblMetazoa" id="tetur06g02160.1">
    <property type="protein sequence ID" value="tetur06g02160.1"/>
    <property type="gene ID" value="tetur06g02160"/>
</dbReference>
<feature type="coiled-coil region" evidence="1">
    <location>
        <begin position="66"/>
        <end position="107"/>
    </location>
</feature>
<gene>
    <name evidence="2" type="primary">107361426</name>
</gene>
<evidence type="ECO:0000313" key="3">
    <source>
        <dbReference type="Proteomes" id="UP000015104"/>
    </source>
</evidence>
<keyword evidence="3" id="KW-1185">Reference proteome</keyword>
<evidence type="ECO:0000313" key="2">
    <source>
        <dbReference type="EnsemblMetazoa" id="tetur06g02160.1"/>
    </source>
</evidence>
<dbReference type="KEGG" id="tut:107361426"/>
<protein>
    <submittedName>
        <fullName evidence="2">Uncharacterized protein</fullName>
    </submittedName>
</protein>
<reference evidence="2" key="2">
    <citation type="submission" date="2015-06" db="UniProtKB">
        <authorList>
            <consortium name="EnsemblMetazoa"/>
        </authorList>
    </citation>
    <scope>IDENTIFICATION</scope>
</reference>
<dbReference type="EMBL" id="CAEY01001797">
    <property type="status" value="NOT_ANNOTATED_CDS"/>
    <property type="molecule type" value="Genomic_DNA"/>
</dbReference>
<dbReference type="AlphaFoldDB" id="T1K6Y3"/>
<sequence>MSGLESKVCNWIHEEFPSANIKVNPKDITRLITSKNGHIYIKLFSLLNENFKSKSKYKAIKEASSLMAEKKKRDSLKNELTKLEKSLANLLSAVHQEEKRLSQETRKTDLMKTKETMFKSLASALEMIKLFCESFSKHQIPKVDVDSLFSEEISAKNFFSEGSVNVFHARQRRKEVNFDLILEEIEKTVTEINQILSEVSKQRFEVPKISLDQAFLKSVLDHNCLSSSTLLEVQPIRDTKPTRLNNGLSALKIISEYDEHRTVQENKLLDKLEQAHSRMQHLVNRLPATKS</sequence>
<reference evidence="3" key="1">
    <citation type="submission" date="2011-08" db="EMBL/GenBank/DDBJ databases">
        <authorList>
            <person name="Rombauts S."/>
        </authorList>
    </citation>
    <scope>NUCLEOTIDE SEQUENCE</scope>
    <source>
        <strain evidence="3">London</strain>
    </source>
</reference>
<dbReference type="OrthoDB" id="10369773at2759"/>
<dbReference type="Proteomes" id="UP000015104">
    <property type="component" value="Unassembled WGS sequence"/>
</dbReference>
<dbReference type="HOGENOM" id="CLU_957538_0_0_1"/>
<dbReference type="OMA" id="NWIHEEF"/>
<evidence type="ECO:0000256" key="1">
    <source>
        <dbReference type="SAM" id="Coils"/>
    </source>
</evidence>
<name>T1K6Y3_TETUR</name>
<accession>T1K6Y3</accession>